<dbReference type="AlphaFoldDB" id="A0AAD5QZI7"/>
<proteinExistence type="predicted"/>
<evidence type="ECO:0000313" key="2">
    <source>
        <dbReference type="EMBL" id="KAJ1366581.1"/>
    </source>
</evidence>
<keyword evidence="3" id="KW-1185">Reference proteome</keyword>
<evidence type="ECO:0000313" key="3">
    <source>
        <dbReference type="Proteomes" id="UP001196413"/>
    </source>
</evidence>
<evidence type="ECO:0000256" key="1">
    <source>
        <dbReference type="SAM" id="SignalP"/>
    </source>
</evidence>
<keyword evidence="1" id="KW-0732">Signal</keyword>
<dbReference type="Proteomes" id="UP001196413">
    <property type="component" value="Unassembled WGS sequence"/>
</dbReference>
<evidence type="ECO:0008006" key="4">
    <source>
        <dbReference type="Google" id="ProtNLM"/>
    </source>
</evidence>
<reference evidence="2" key="1">
    <citation type="submission" date="2021-06" db="EMBL/GenBank/DDBJ databases">
        <title>Parelaphostrongylus tenuis whole genome reference sequence.</title>
        <authorList>
            <person name="Garwood T.J."/>
            <person name="Larsen P.A."/>
            <person name="Fountain-Jones N.M."/>
            <person name="Garbe J.R."/>
            <person name="Macchietto M.G."/>
            <person name="Kania S.A."/>
            <person name="Gerhold R.W."/>
            <person name="Richards J.E."/>
            <person name="Wolf T.M."/>
        </authorList>
    </citation>
    <scope>NUCLEOTIDE SEQUENCE</scope>
    <source>
        <strain evidence="2">MNPRO001-30</strain>
        <tissue evidence="2">Meninges</tissue>
    </source>
</reference>
<accession>A0AAD5QZI7</accession>
<comment type="caution">
    <text evidence="2">The sequence shown here is derived from an EMBL/GenBank/DDBJ whole genome shotgun (WGS) entry which is preliminary data.</text>
</comment>
<name>A0AAD5QZI7_PARTN</name>
<gene>
    <name evidence="2" type="ORF">KIN20_027271</name>
</gene>
<feature type="signal peptide" evidence="1">
    <location>
        <begin position="1"/>
        <end position="19"/>
    </location>
</feature>
<feature type="chain" id="PRO_5042054923" description="Saposin B-type domain-containing protein" evidence="1">
    <location>
        <begin position="20"/>
        <end position="222"/>
    </location>
</feature>
<sequence>MNEQMWFFCLLTVAVSVRSTPTPYDGIPVECAACQLVSIAMTKATNQSEGSSNGVNSPMEFCAKLSYCQTTLTHCDIVKSLTSAHSTNITSGMLPKAKQLHSHLQKLLEHCEREPLAEVLADKPGPALCTICILVYDFFKFLNDDIPKMPFIKRIPTTVAAVCFLITFKEHIDPPVCQALLNTGAMPALLQAIADSMGSFYDLIAVQTMGCPSYETLFAICS</sequence>
<organism evidence="2 3">
    <name type="scientific">Parelaphostrongylus tenuis</name>
    <name type="common">Meningeal worm</name>
    <dbReference type="NCBI Taxonomy" id="148309"/>
    <lineage>
        <taxon>Eukaryota</taxon>
        <taxon>Metazoa</taxon>
        <taxon>Ecdysozoa</taxon>
        <taxon>Nematoda</taxon>
        <taxon>Chromadorea</taxon>
        <taxon>Rhabditida</taxon>
        <taxon>Rhabditina</taxon>
        <taxon>Rhabditomorpha</taxon>
        <taxon>Strongyloidea</taxon>
        <taxon>Metastrongylidae</taxon>
        <taxon>Parelaphostrongylus</taxon>
    </lineage>
</organism>
<protein>
    <recommendedName>
        <fullName evidence="4">Saposin B-type domain-containing protein</fullName>
    </recommendedName>
</protein>
<dbReference type="EMBL" id="JAHQIW010005586">
    <property type="protein sequence ID" value="KAJ1366581.1"/>
    <property type="molecule type" value="Genomic_DNA"/>
</dbReference>